<dbReference type="SUPFAM" id="SSF50249">
    <property type="entry name" value="Nucleic acid-binding proteins"/>
    <property type="match status" value="1"/>
</dbReference>
<organism evidence="4 5">
    <name type="scientific">Sphaerochaeta associata</name>
    <dbReference type="NCBI Taxonomy" id="1129264"/>
    <lineage>
        <taxon>Bacteria</taxon>
        <taxon>Pseudomonadati</taxon>
        <taxon>Spirochaetota</taxon>
        <taxon>Spirochaetia</taxon>
        <taxon>Spirochaetales</taxon>
        <taxon>Sphaerochaetaceae</taxon>
        <taxon>Sphaerochaeta</taxon>
    </lineage>
</organism>
<evidence type="ECO:0000256" key="2">
    <source>
        <dbReference type="HAMAP-Rule" id="MF_00984"/>
    </source>
</evidence>
<dbReference type="Proteomes" id="UP000829708">
    <property type="component" value="Chromosome"/>
</dbReference>
<comment type="caution">
    <text evidence="2">Lacks conserved residue(s) required for the propagation of feature annotation.</text>
</comment>
<dbReference type="NCBIfam" id="TIGR00621">
    <property type="entry name" value="ssb"/>
    <property type="match status" value="1"/>
</dbReference>
<accession>A0ABY4D6Y2</accession>
<dbReference type="PROSITE" id="PS50935">
    <property type="entry name" value="SSB"/>
    <property type="match status" value="1"/>
</dbReference>
<name>A0ABY4D6Y2_9SPIR</name>
<dbReference type="HAMAP" id="MF_00984">
    <property type="entry name" value="SSB"/>
    <property type="match status" value="1"/>
</dbReference>
<evidence type="ECO:0000313" key="4">
    <source>
        <dbReference type="EMBL" id="UOM50056.1"/>
    </source>
</evidence>
<dbReference type="RefSeq" id="WP_244771450.1">
    <property type="nucleotide sequence ID" value="NZ_CP094929.1"/>
</dbReference>
<dbReference type="PANTHER" id="PTHR10302">
    <property type="entry name" value="SINGLE-STRANDED DNA-BINDING PROTEIN"/>
    <property type="match status" value="1"/>
</dbReference>
<dbReference type="CDD" id="cd04496">
    <property type="entry name" value="SSB_OBF"/>
    <property type="match status" value="1"/>
</dbReference>
<proteinExistence type="inferred from homology"/>
<protein>
    <recommendedName>
        <fullName evidence="2 3">Single-stranded DNA-binding protein</fullName>
        <shortName evidence="2">SSB</shortName>
    </recommendedName>
</protein>
<reference evidence="5" key="1">
    <citation type="journal article" date="2024" name="J Bioinform Genom">
        <title>Complete genome sequence of the type strain bacterium Sphaerochaeta associata GLS2t (VKM B-2742)t.</title>
        <authorList>
            <person name="Troshina O.Y."/>
            <person name="Tepeeva A.N."/>
            <person name="Arzamasceva V.O."/>
            <person name="Whitman W.B."/>
            <person name="Varghese N."/>
            <person name="Shapiro N."/>
            <person name="Woyke T."/>
            <person name="Kripides N.C."/>
            <person name="Vasilenko O.V."/>
        </authorList>
    </citation>
    <scope>NUCLEOTIDE SEQUENCE [LARGE SCALE GENOMIC DNA]</scope>
    <source>
        <strain evidence="5">GLS2T</strain>
    </source>
</reference>
<keyword evidence="5" id="KW-1185">Reference proteome</keyword>
<comment type="subunit">
    <text evidence="2">Homotetramer.</text>
</comment>
<dbReference type="PIRSF" id="PIRSF002070">
    <property type="entry name" value="SSB"/>
    <property type="match status" value="1"/>
</dbReference>
<dbReference type="InterPro" id="IPR011344">
    <property type="entry name" value="ssDNA-bd"/>
</dbReference>
<dbReference type="EMBL" id="CP094929">
    <property type="protein sequence ID" value="UOM50056.1"/>
    <property type="molecule type" value="Genomic_DNA"/>
</dbReference>
<dbReference type="GO" id="GO:0003677">
    <property type="term" value="F:DNA binding"/>
    <property type="evidence" value="ECO:0007669"/>
    <property type="project" value="UniProtKB-KW"/>
</dbReference>
<sequence length="136" mass="15384">MHRVILYHGQVVIEGNLVRDPEEVVIGDNAAQMAKFSIAVNRYFKNAQAEPAEEVMFITITAWGSLAKSCLQYLQKGRGVRVVGRLRQERWTDKDGGSRERIVVVAEHVEFKSDGNGRNKQEALPEEIPFDQEIAM</sequence>
<evidence type="ECO:0000256" key="1">
    <source>
        <dbReference type="ARBA" id="ARBA00023125"/>
    </source>
</evidence>
<keyword evidence="1 2" id="KW-0238">DNA-binding</keyword>
<evidence type="ECO:0000313" key="5">
    <source>
        <dbReference type="Proteomes" id="UP000829708"/>
    </source>
</evidence>
<evidence type="ECO:0000256" key="3">
    <source>
        <dbReference type="PIRNR" id="PIRNR002070"/>
    </source>
</evidence>
<gene>
    <name evidence="4" type="ORF">MUG09_10870</name>
</gene>
<dbReference type="Pfam" id="PF00436">
    <property type="entry name" value="SSB"/>
    <property type="match status" value="1"/>
</dbReference>
<dbReference type="PANTHER" id="PTHR10302:SF27">
    <property type="entry name" value="SINGLE-STRANDED DNA-BINDING PROTEIN"/>
    <property type="match status" value="1"/>
</dbReference>
<dbReference type="InterPro" id="IPR012340">
    <property type="entry name" value="NA-bd_OB-fold"/>
</dbReference>
<dbReference type="Gene3D" id="2.40.50.140">
    <property type="entry name" value="Nucleic acid-binding proteins"/>
    <property type="match status" value="1"/>
</dbReference>
<dbReference type="InterPro" id="IPR000424">
    <property type="entry name" value="Primosome_PriB/ssb"/>
</dbReference>